<dbReference type="AlphaFoldDB" id="A0A212JIT6"/>
<dbReference type="GO" id="GO:0016779">
    <property type="term" value="F:nucleotidyltransferase activity"/>
    <property type="evidence" value="ECO:0007669"/>
    <property type="project" value="InterPro"/>
</dbReference>
<name>A0A212JIT6_9FIRM</name>
<dbReference type="SUPFAM" id="SSF81301">
    <property type="entry name" value="Nucleotidyltransferase"/>
    <property type="match status" value="1"/>
</dbReference>
<protein>
    <recommendedName>
        <fullName evidence="2">Polymerase nucleotidyl transferase domain-containing protein</fullName>
    </recommendedName>
</protein>
<sequence>MVGDCRRGRCPHRPGDLDASEGGSTSTAWAGVTATAGATSELSRILIDTAVMGNSSEFSLEVKRLRTEGMSAEEAWRQTFTDYVERVVDTGVRSGRYGLIAGLSEYGGEYFRQHPEAFNALVNGKTGWSGGMRGLQPGGAQGLLGLPSTHLTPEGAGAQSMPTPQGPVAVKDDWETAIEEAVAEWKGSGTGRPEPESVDISGENGIIINKGAERAGRLPQGIKEQPFETASQLIRGIVGDISDDIVVQGSRAAGTAKVDSDIDFAIRVSQEQFDNLIKQYFKVPNPGSAAERTLFHAIQSGKIQSGEARLSRLRKMLEKQFGMKVDISIILKGGPFDNGANIVLP</sequence>
<reference evidence="3" key="1">
    <citation type="submission" date="2016-04" db="EMBL/GenBank/DDBJ databases">
        <authorList>
            <person name="Evans L.H."/>
            <person name="Alamgir A."/>
            <person name="Owens N."/>
            <person name="Weber N.D."/>
            <person name="Virtaneva K."/>
            <person name="Barbian K."/>
            <person name="Babar A."/>
            <person name="Rosenke K."/>
        </authorList>
    </citation>
    <scope>NUCLEOTIDE SEQUENCE</scope>
    <source>
        <strain evidence="3">86</strain>
    </source>
</reference>
<feature type="domain" description="Polymerase nucleotidyl transferase" evidence="2">
    <location>
        <begin position="243"/>
        <end position="332"/>
    </location>
</feature>
<evidence type="ECO:0000259" key="2">
    <source>
        <dbReference type="Pfam" id="PF01909"/>
    </source>
</evidence>
<dbReference type="InterPro" id="IPR002934">
    <property type="entry name" value="Polymerase_NTP_transf_dom"/>
</dbReference>
<dbReference type="CDD" id="cd05403">
    <property type="entry name" value="NT_KNTase_like"/>
    <property type="match status" value="1"/>
</dbReference>
<dbReference type="Pfam" id="PF01909">
    <property type="entry name" value="NTP_transf_2"/>
    <property type="match status" value="1"/>
</dbReference>
<accession>A0A212JIT6</accession>
<proteinExistence type="predicted"/>
<evidence type="ECO:0000313" key="3">
    <source>
        <dbReference type="EMBL" id="SBV99344.1"/>
    </source>
</evidence>
<gene>
    <name evidence="3" type="ORF">KL86CLO1_11180</name>
</gene>
<dbReference type="InterPro" id="IPR043519">
    <property type="entry name" value="NT_sf"/>
</dbReference>
<feature type="region of interest" description="Disordered" evidence="1">
    <location>
        <begin position="1"/>
        <end position="25"/>
    </location>
</feature>
<evidence type="ECO:0000256" key="1">
    <source>
        <dbReference type="SAM" id="MobiDB-lite"/>
    </source>
</evidence>
<organism evidence="3">
    <name type="scientific">uncultured Eubacteriales bacterium</name>
    <dbReference type="NCBI Taxonomy" id="172733"/>
    <lineage>
        <taxon>Bacteria</taxon>
        <taxon>Bacillati</taxon>
        <taxon>Bacillota</taxon>
        <taxon>Clostridia</taxon>
        <taxon>Eubacteriales</taxon>
        <taxon>environmental samples</taxon>
    </lineage>
</organism>
<dbReference type="EMBL" id="FLUN01000001">
    <property type="protein sequence ID" value="SBV99344.1"/>
    <property type="molecule type" value="Genomic_DNA"/>
</dbReference>